<name>A0A2R6AH25_9ARCH</name>
<keyword evidence="2" id="KW-0067">ATP-binding</keyword>
<gene>
    <name evidence="4" type="ORF">B9Q02_05410</name>
</gene>
<dbReference type="GO" id="GO:0005524">
    <property type="term" value="F:ATP binding"/>
    <property type="evidence" value="ECO:0007669"/>
    <property type="project" value="UniProtKB-KW"/>
</dbReference>
<dbReference type="InterPro" id="IPR003439">
    <property type="entry name" value="ABC_transporter-like_ATP-bd"/>
</dbReference>
<dbReference type="Proteomes" id="UP000240569">
    <property type="component" value="Unassembled WGS sequence"/>
</dbReference>
<evidence type="ECO:0000256" key="2">
    <source>
        <dbReference type="ARBA" id="ARBA00022840"/>
    </source>
</evidence>
<protein>
    <submittedName>
        <fullName evidence="4">Fe-S cluster assembly ATPase SufC</fullName>
    </submittedName>
</protein>
<dbReference type="InterPro" id="IPR017871">
    <property type="entry name" value="ABC_transporter-like_CS"/>
</dbReference>
<reference evidence="4 5" key="1">
    <citation type="submission" date="2017-04" db="EMBL/GenBank/DDBJ databases">
        <title>Novel microbial lineages endemic to geothermal iron-oxide mats fill important gaps in the evolutionary history of Archaea.</title>
        <authorList>
            <person name="Jay Z.J."/>
            <person name="Beam J.P."/>
            <person name="Dlakic M."/>
            <person name="Rusch D.B."/>
            <person name="Kozubal M.A."/>
            <person name="Inskeep W.P."/>
        </authorList>
    </citation>
    <scope>NUCLEOTIDE SEQUENCE [LARGE SCALE GENOMIC DNA]</scope>
    <source>
        <strain evidence="4">BE_D</strain>
    </source>
</reference>
<evidence type="ECO:0000259" key="3">
    <source>
        <dbReference type="PROSITE" id="PS50893"/>
    </source>
</evidence>
<dbReference type="PROSITE" id="PS50893">
    <property type="entry name" value="ABC_TRANSPORTER_2"/>
    <property type="match status" value="1"/>
</dbReference>
<dbReference type="CDD" id="cd03217">
    <property type="entry name" value="ABC_FeS_Assembly"/>
    <property type="match status" value="1"/>
</dbReference>
<dbReference type="PANTHER" id="PTHR43204">
    <property type="entry name" value="ABC TRANSPORTER I FAMILY MEMBER 6, CHLOROPLASTIC"/>
    <property type="match status" value="1"/>
</dbReference>
<proteinExistence type="predicted"/>
<dbReference type="SUPFAM" id="SSF52540">
    <property type="entry name" value="P-loop containing nucleoside triphosphate hydrolases"/>
    <property type="match status" value="1"/>
</dbReference>
<keyword evidence="1" id="KW-0547">Nucleotide-binding</keyword>
<organism evidence="4 5">
    <name type="scientific">Candidatus Marsarchaeota G1 archaeon BE_D</name>
    <dbReference type="NCBI Taxonomy" id="1978156"/>
    <lineage>
        <taxon>Archaea</taxon>
        <taxon>Candidatus Marsarchaeota</taxon>
        <taxon>Candidatus Marsarchaeota group 1</taxon>
    </lineage>
</organism>
<dbReference type="NCBIfam" id="TIGR01978">
    <property type="entry name" value="sufC"/>
    <property type="match status" value="1"/>
</dbReference>
<dbReference type="PROSITE" id="PS00211">
    <property type="entry name" value="ABC_TRANSPORTER_1"/>
    <property type="match status" value="1"/>
</dbReference>
<evidence type="ECO:0000256" key="1">
    <source>
        <dbReference type="ARBA" id="ARBA00022741"/>
    </source>
</evidence>
<evidence type="ECO:0000313" key="5">
    <source>
        <dbReference type="Proteomes" id="UP000240569"/>
    </source>
</evidence>
<dbReference type="AlphaFoldDB" id="A0A2R6AH25"/>
<dbReference type="InterPro" id="IPR027417">
    <property type="entry name" value="P-loop_NTPase"/>
</dbReference>
<accession>A0A2R6AH25</accession>
<dbReference type="SMART" id="SM00382">
    <property type="entry name" value="AAA"/>
    <property type="match status" value="1"/>
</dbReference>
<dbReference type="Pfam" id="PF00005">
    <property type="entry name" value="ABC_tran"/>
    <property type="match status" value="1"/>
</dbReference>
<comment type="caution">
    <text evidence="4">The sequence shown here is derived from an EMBL/GenBank/DDBJ whole genome shotgun (WGS) entry which is preliminary data.</text>
</comment>
<sequence>MVSVLKIVDLHAKVEDKEVLKGLNLEVKQGEVHAIMGPNGSGKTSLAYVLMAHPRYKVTQGDILLDGQSILALRTDQRAKLGLFLGFQYPVEVPGLRFGSFLRTLATEVRGDKTPLSQFYSQVKQNLARLGFDESFLSRSLNEGFSGGEKKRAEIVQLMVSRPKFAVLDETDSGLDVDALKVVSEAINSMRGPEIAFILITHYQRILKYVRPDVVHILVDGRIVKSGDYSLAEEIERKGYESIKEAMTNA</sequence>
<dbReference type="EMBL" id="NEXD01000024">
    <property type="protein sequence ID" value="PSN85681.1"/>
    <property type="molecule type" value="Genomic_DNA"/>
</dbReference>
<dbReference type="InterPro" id="IPR010230">
    <property type="entry name" value="FeS-cluster_ATPase_SufC"/>
</dbReference>
<dbReference type="Gene3D" id="3.40.50.300">
    <property type="entry name" value="P-loop containing nucleotide triphosphate hydrolases"/>
    <property type="match status" value="1"/>
</dbReference>
<evidence type="ECO:0000313" key="4">
    <source>
        <dbReference type="EMBL" id="PSN85681.1"/>
    </source>
</evidence>
<dbReference type="GO" id="GO:0016887">
    <property type="term" value="F:ATP hydrolysis activity"/>
    <property type="evidence" value="ECO:0007669"/>
    <property type="project" value="InterPro"/>
</dbReference>
<dbReference type="PANTHER" id="PTHR43204:SF1">
    <property type="entry name" value="ABC TRANSPORTER I FAMILY MEMBER 6, CHLOROPLASTIC"/>
    <property type="match status" value="1"/>
</dbReference>
<feature type="domain" description="ABC transporter" evidence="3">
    <location>
        <begin position="5"/>
        <end position="245"/>
    </location>
</feature>
<dbReference type="InterPro" id="IPR003593">
    <property type="entry name" value="AAA+_ATPase"/>
</dbReference>